<reference evidence="10 11" key="1">
    <citation type="submission" date="2018-02" db="EMBL/GenBank/DDBJ databases">
        <title>Solimicrobium silvestre gen. nov., sp. nov., isolated from alpine forest soil.</title>
        <authorList>
            <person name="Margesin R."/>
            <person name="Albuquerque L."/>
            <person name="Zhang D.-C."/>
            <person name="Froufe H.J.C."/>
            <person name="Severino R."/>
            <person name="Roxo I."/>
            <person name="Egas C."/>
            <person name="Da Costa M.S."/>
        </authorList>
    </citation>
    <scope>NUCLEOTIDE SEQUENCE [LARGE SCALE GENOMIC DNA]</scope>
    <source>
        <strain evidence="10 11">S20-91</strain>
    </source>
</reference>
<dbReference type="AlphaFoldDB" id="A0A2S9H547"/>
<evidence type="ECO:0000259" key="9">
    <source>
        <dbReference type="PROSITE" id="PS50110"/>
    </source>
</evidence>
<keyword evidence="5 10" id="KW-0418">Kinase</keyword>
<dbReference type="InterPro" id="IPR003661">
    <property type="entry name" value="HisK_dim/P_dom"/>
</dbReference>
<dbReference type="CDD" id="cd00156">
    <property type="entry name" value="REC"/>
    <property type="match status" value="1"/>
</dbReference>
<dbReference type="SMART" id="SM00448">
    <property type="entry name" value="REC"/>
    <property type="match status" value="1"/>
</dbReference>
<evidence type="ECO:0000256" key="4">
    <source>
        <dbReference type="ARBA" id="ARBA00022679"/>
    </source>
</evidence>
<dbReference type="Pfam" id="PF00072">
    <property type="entry name" value="Response_reg"/>
    <property type="match status" value="1"/>
</dbReference>
<dbReference type="InterPro" id="IPR001789">
    <property type="entry name" value="Sig_transdc_resp-reg_receiver"/>
</dbReference>
<dbReference type="GO" id="GO:0009927">
    <property type="term" value="F:histidine phosphotransfer kinase activity"/>
    <property type="evidence" value="ECO:0007669"/>
    <property type="project" value="TreeGrafter"/>
</dbReference>
<dbReference type="PANTHER" id="PTHR43047">
    <property type="entry name" value="TWO-COMPONENT HISTIDINE PROTEIN KINASE"/>
    <property type="match status" value="1"/>
</dbReference>
<dbReference type="GO" id="GO:0005886">
    <property type="term" value="C:plasma membrane"/>
    <property type="evidence" value="ECO:0007669"/>
    <property type="project" value="TreeGrafter"/>
</dbReference>
<feature type="transmembrane region" description="Helical" evidence="7">
    <location>
        <begin position="27"/>
        <end position="48"/>
    </location>
</feature>
<evidence type="ECO:0000313" key="10">
    <source>
        <dbReference type="EMBL" id="PRC95115.1"/>
    </source>
</evidence>
<dbReference type="EMBL" id="PUGF01000001">
    <property type="protein sequence ID" value="PRC95115.1"/>
    <property type="molecule type" value="Genomic_DNA"/>
</dbReference>
<dbReference type="Pfam" id="PF02518">
    <property type="entry name" value="HATPase_c"/>
    <property type="match status" value="1"/>
</dbReference>
<feature type="domain" description="Histidine kinase" evidence="8">
    <location>
        <begin position="272"/>
        <end position="485"/>
    </location>
</feature>
<dbReference type="InterPro" id="IPR011006">
    <property type="entry name" value="CheY-like_superfamily"/>
</dbReference>
<dbReference type="InterPro" id="IPR036890">
    <property type="entry name" value="HATPase_C_sf"/>
</dbReference>
<evidence type="ECO:0000259" key="8">
    <source>
        <dbReference type="PROSITE" id="PS50109"/>
    </source>
</evidence>
<dbReference type="InterPro" id="IPR005467">
    <property type="entry name" value="His_kinase_dom"/>
</dbReference>
<dbReference type="PROSITE" id="PS50110">
    <property type="entry name" value="RESPONSE_REGULATORY"/>
    <property type="match status" value="1"/>
</dbReference>
<comment type="caution">
    <text evidence="10">The sequence shown here is derived from an EMBL/GenBank/DDBJ whole genome shotgun (WGS) entry which is preliminary data.</text>
</comment>
<keyword evidence="11" id="KW-1185">Reference proteome</keyword>
<dbReference type="Gene3D" id="3.30.565.10">
    <property type="entry name" value="Histidine kinase-like ATPase, C-terminal domain"/>
    <property type="match status" value="1"/>
</dbReference>
<dbReference type="PANTHER" id="PTHR43047:SF9">
    <property type="entry name" value="HISTIDINE KINASE"/>
    <property type="match status" value="1"/>
</dbReference>
<dbReference type="Proteomes" id="UP000237839">
    <property type="component" value="Unassembled WGS sequence"/>
</dbReference>
<dbReference type="SUPFAM" id="SSF52172">
    <property type="entry name" value="CheY-like"/>
    <property type="match status" value="1"/>
</dbReference>
<dbReference type="PROSITE" id="PS50109">
    <property type="entry name" value="HIS_KIN"/>
    <property type="match status" value="1"/>
</dbReference>
<dbReference type="Pfam" id="PF00512">
    <property type="entry name" value="HisKA"/>
    <property type="match status" value="1"/>
</dbReference>
<evidence type="ECO:0000256" key="5">
    <source>
        <dbReference type="ARBA" id="ARBA00022777"/>
    </source>
</evidence>
<organism evidence="10 11">
    <name type="scientific">Solimicrobium silvestre</name>
    <dbReference type="NCBI Taxonomy" id="2099400"/>
    <lineage>
        <taxon>Bacteria</taxon>
        <taxon>Pseudomonadati</taxon>
        <taxon>Pseudomonadota</taxon>
        <taxon>Betaproteobacteria</taxon>
        <taxon>Burkholderiales</taxon>
        <taxon>Oxalobacteraceae</taxon>
        <taxon>Solimicrobium</taxon>
    </lineage>
</organism>
<sequence length="653" mass="71660">MLFLENPTLRNPRSMPLLRYSSLNQKILFSVISVALIMFSLVSALTVLHERNRMFNSADMDAHKDVNDNASVIAHDLWEFDNAALKASLKGLALSGSIIRAEVFDGDKVVATFSRLENTGSAEQADKIWAIDLMAPDDSKKIGSLRITESYAELRAVMANNVLAVIASELTKVGVLAAILFIIVHQLLTRHLKSLAHEIETANTLEVGSASTISLHRNNRRRDELDTLVDAINRFRQERAIAEQQTVLLARLSAQKEAAEVANRAKSRFLAAASHDLRQPIHALHLFLGTLKNLDLPLQAQRPLANVLRCTESIDEMFVSLLDVAKFDAGLIEPQISDFPIMTVLNRIRHECTLEANAKGLRLDVVPNSAWIRSDPLMVERILRNLVSNSIRYTASGKILVGCRRRPGNTLELAVYDTGIGIASDQQEKIFGEFYKAGFPDIGQPGLGLGLSIVDQLSKLLSAPLKLSSSEGMGSMFSVTFNLAQNTGIEHPPARPFNGNTNFDGCTVLVIDDDAAILEATRGLLEQWGCHVIIAEGINSAIKLLMQEAQLPNAMICDYRLRSKENGANAVAIICEEFNADIPAMLITADTSPTRIVQLKATGLPVLHKPLRDNELKIALTQLLFPSATPHFTGSKDSNLPDQTTDNVLLTHV</sequence>
<dbReference type="SUPFAM" id="SSF55874">
    <property type="entry name" value="ATPase domain of HSP90 chaperone/DNA topoisomerase II/histidine kinase"/>
    <property type="match status" value="1"/>
</dbReference>
<evidence type="ECO:0000256" key="3">
    <source>
        <dbReference type="ARBA" id="ARBA00022553"/>
    </source>
</evidence>
<dbReference type="PRINTS" id="PR00344">
    <property type="entry name" value="BCTRLSENSOR"/>
</dbReference>
<keyword evidence="4" id="KW-0808">Transferase</keyword>
<gene>
    <name evidence="10" type="ORF">S2091_0310</name>
</gene>
<keyword evidence="7" id="KW-0472">Membrane</keyword>
<dbReference type="InterPro" id="IPR003594">
    <property type="entry name" value="HATPase_dom"/>
</dbReference>
<dbReference type="InterPro" id="IPR004358">
    <property type="entry name" value="Sig_transdc_His_kin-like_C"/>
</dbReference>
<dbReference type="Gene3D" id="1.10.287.130">
    <property type="match status" value="1"/>
</dbReference>
<keyword evidence="3 6" id="KW-0597">Phosphoprotein</keyword>
<dbReference type="OrthoDB" id="6114847at2"/>
<dbReference type="SMART" id="SM00387">
    <property type="entry name" value="HATPase_c"/>
    <property type="match status" value="1"/>
</dbReference>
<name>A0A2S9H547_9BURK</name>
<dbReference type="CDD" id="cd00082">
    <property type="entry name" value="HisKA"/>
    <property type="match status" value="1"/>
</dbReference>
<dbReference type="Gene3D" id="3.40.50.2300">
    <property type="match status" value="1"/>
</dbReference>
<evidence type="ECO:0000256" key="1">
    <source>
        <dbReference type="ARBA" id="ARBA00000085"/>
    </source>
</evidence>
<comment type="catalytic activity">
    <reaction evidence="1">
        <text>ATP + protein L-histidine = ADP + protein N-phospho-L-histidine.</text>
        <dbReference type="EC" id="2.7.13.3"/>
    </reaction>
</comment>
<evidence type="ECO:0000256" key="2">
    <source>
        <dbReference type="ARBA" id="ARBA00012438"/>
    </source>
</evidence>
<evidence type="ECO:0000256" key="6">
    <source>
        <dbReference type="PROSITE-ProRule" id="PRU00169"/>
    </source>
</evidence>
<evidence type="ECO:0000313" key="11">
    <source>
        <dbReference type="Proteomes" id="UP000237839"/>
    </source>
</evidence>
<dbReference type="SMART" id="SM00388">
    <property type="entry name" value="HisKA"/>
    <property type="match status" value="1"/>
</dbReference>
<dbReference type="InterPro" id="IPR036097">
    <property type="entry name" value="HisK_dim/P_sf"/>
</dbReference>
<keyword evidence="7" id="KW-1133">Transmembrane helix</keyword>
<dbReference type="EC" id="2.7.13.3" evidence="2"/>
<feature type="modified residue" description="4-aspartylphosphate" evidence="6">
    <location>
        <position position="558"/>
    </location>
</feature>
<protein>
    <recommendedName>
        <fullName evidence="2">histidine kinase</fullName>
        <ecNumber evidence="2">2.7.13.3</ecNumber>
    </recommendedName>
</protein>
<keyword evidence="7" id="KW-0812">Transmembrane</keyword>
<feature type="domain" description="Response regulatory" evidence="9">
    <location>
        <begin position="507"/>
        <end position="624"/>
    </location>
</feature>
<proteinExistence type="predicted"/>
<dbReference type="SUPFAM" id="SSF47384">
    <property type="entry name" value="Homodimeric domain of signal transducing histidine kinase"/>
    <property type="match status" value="1"/>
</dbReference>
<feature type="transmembrane region" description="Helical" evidence="7">
    <location>
        <begin position="162"/>
        <end position="184"/>
    </location>
</feature>
<dbReference type="GO" id="GO:0000155">
    <property type="term" value="F:phosphorelay sensor kinase activity"/>
    <property type="evidence" value="ECO:0007669"/>
    <property type="project" value="InterPro"/>
</dbReference>
<accession>A0A2S9H547</accession>
<evidence type="ECO:0000256" key="7">
    <source>
        <dbReference type="SAM" id="Phobius"/>
    </source>
</evidence>